<evidence type="ECO:0000256" key="4">
    <source>
        <dbReference type="ARBA" id="ARBA00022741"/>
    </source>
</evidence>
<evidence type="ECO:0000256" key="3">
    <source>
        <dbReference type="ARBA" id="ARBA00022679"/>
    </source>
</evidence>
<dbReference type="PANTHER" id="PTHR23359">
    <property type="entry name" value="NUCLEOTIDE KINASE"/>
    <property type="match status" value="1"/>
</dbReference>
<dbReference type="EC" id="2.7.4.3" evidence="2"/>
<name>A0A3S3RAE6_9MAGN</name>
<comment type="caution">
    <text evidence="7">The sequence shown here is derived from an EMBL/GenBank/DDBJ whole genome shotgun (WGS) entry which is preliminary data.</text>
</comment>
<keyword evidence="4" id="KW-0547">Nucleotide-binding</keyword>
<dbReference type="InterPro" id="IPR000850">
    <property type="entry name" value="Adenylat/UMP-CMP_kin"/>
</dbReference>
<dbReference type="InterPro" id="IPR027417">
    <property type="entry name" value="P-loop_NTPase"/>
</dbReference>
<dbReference type="AlphaFoldDB" id="A0A3S3RAE6"/>
<dbReference type="InterPro" id="IPR033690">
    <property type="entry name" value="Adenylat_kinase_CS"/>
</dbReference>
<evidence type="ECO:0000256" key="5">
    <source>
        <dbReference type="ARBA" id="ARBA00022777"/>
    </source>
</evidence>
<dbReference type="SUPFAM" id="SSF52540">
    <property type="entry name" value="P-loop containing nucleoside triphosphate hydrolases"/>
    <property type="match status" value="1"/>
</dbReference>
<dbReference type="GO" id="GO:0005524">
    <property type="term" value="F:ATP binding"/>
    <property type="evidence" value="ECO:0007669"/>
    <property type="project" value="InterPro"/>
</dbReference>
<gene>
    <name evidence="7" type="ORF">CKAN_02627500</name>
</gene>
<keyword evidence="8" id="KW-1185">Reference proteome</keyword>
<protein>
    <recommendedName>
        <fullName evidence="2">adenylate kinase</fullName>
        <ecNumber evidence="2">2.7.4.3</ecNumber>
    </recommendedName>
</protein>
<dbReference type="STRING" id="337451.A0A3S3RAE6"/>
<dbReference type="Pfam" id="PF00406">
    <property type="entry name" value="ADK"/>
    <property type="match status" value="1"/>
</dbReference>
<reference evidence="7 8" key="1">
    <citation type="journal article" date="2019" name="Nat. Plants">
        <title>Stout camphor tree genome fills gaps in understanding of flowering plant genome evolution.</title>
        <authorList>
            <person name="Chaw S.M."/>
            <person name="Liu Y.C."/>
            <person name="Wu Y.W."/>
            <person name="Wang H.Y."/>
            <person name="Lin C.I."/>
            <person name="Wu C.S."/>
            <person name="Ke H.M."/>
            <person name="Chang L.Y."/>
            <person name="Hsu C.Y."/>
            <person name="Yang H.T."/>
            <person name="Sudianto E."/>
            <person name="Hsu M.H."/>
            <person name="Wu K.P."/>
            <person name="Wang L.N."/>
            <person name="Leebens-Mack J.H."/>
            <person name="Tsai I.J."/>
        </authorList>
    </citation>
    <scope>NUCLEOTIDE SEQUENCE [LARGE SCALE GENOMIC DNA]</scope>
    <source>
        <strain evidence="8">cv. Chaw 1501</strain>
        <tissue evidence="7">Young leaves</tissue>
    </source>
</reference>
<organism evidence="7 8">
    <name type="scientific">Cinnamomum micranthum f. kanehirae</name>
    <dbReference type="NCBI Taxonomy" id="337451"/>
    <lineage>
        <taxon>Eukaryota</taxon>
        <taxon>Viridiplantae</taxon>
        <taxon>Streptophyta</taxon>
        <taxon>Embryophyta</taxon>
        <taxon>Tracheophyta</taxon>
        <taxon>Spermatophyta</taxon>
        <taxon>Magnoliopsida</taxon>
        <taxon>Magnoliidae</taxon>
        <taxon>Laurales</taxon>
        <taxon>Lauraceae</taxon>
        <taxon>Cinnamomum</taxon>
    </lineage>
</organism>
<keyword evidence="3 6" id="KW-0808">Transferase</keyword>
<dbReference type="PRINTS" id="PR00094">
    <property type="entry name" value="ADENYLTKNASE"/>
</dbReference>
<dbReference type="PROSITE" id="PS00113">
    <property type="entry name" value="ADENYLATE_KINASE"/>
    <property type="match status" value="1"/>
</dbReference>
<dbReference type="EMBL" id="QPKB01000012">
    <property type="protein sequence ID" value="RWR96871.1"/>
    <property type="molecule type" value="Genomic_DNA"/>
</dbReference>
<dbReference type="CDD" id="cd01428">
    <property type="entry name" value="ADK"/>
    <property type="match status" value="1"/>
</dbReference>
<dbReference type="Proteomes" id="UP000283530">
    <property type="component" value="Unassembled WGS sequence"/>
</dbReference>
<proteinExistence type="inferred from homology"/>
<dbReference type="OrthoDB" id="439792at2759"/>
<evidence type="ECO:0000256" key="1">
    <source>
        <dbReference type="ARBA" id="ARBA00007220"/>
    </source>
</evidence>
<dbReference type="Gene3D" id="3.40.50.300">
    <property type="entry name" value="P-loop containing nucleotide triphosphate hydrolases"/>
    <property type="match status" value="1"/>
</dbReference>
<evidence type="ECO:0000313" key="8">
    <source>
        <dbReference type="Proteomes" id="UP000283530"/>
    </source>
</evidence>
<dbReference type="GO" id="GO:0004017">
    <property type="term" value="F:AMP kinase activity"/>
    <property type="evidence" value="ECO:0007669"/>
    <property type="project" value="UniProtKB-EC"/>
</dbReference>
<comment type="similarity">
    <text evidence="1 6">Belongs to the adenylate kinase family.</text>
</comment>
<keyword evidence="5 6" id="KW-0418">Kinase</keyword>
<accession>A0A3S3RAE6</accession>
<sequence length="295" mass="32982">MAGICRFRTAARSTVRRLGLTAPSRSYGAAALHVEYDFEDEDDSEVSVGRRRIWTVAEPADSLPDRGVQWVVMGYPGAQKHVYAERLSKLLEVPHISMGSLVRQELNPRSSLYKQIANAVNEGKLVPEDIIFGLLSKRLEEGYYRGETGFILDGIPRTHIQAEILDEIADIDMVVNFKCSEECLMKKHLGSGICKHCGHSINLTNAEYYSLNPCSTVLSTETHLNSAASYAEDGHKEKLRLYAEQSKPLEDYYRRQKKLLDFQVAGGPGETWRGLLAALHLQHMDAVSSSQKLTV</sequence>
<evidence type="ECO:0000313" key="7">
    <source>
        <dbReference type="EMBL" id="RWR96871.1"/>
    </source>
</evidence>
<evidence type="ECO:0000256" key="2">
    <source>
        <dbReference type="ARBA" id="ARBA00012955"/>
    </source>
</evidence>
<evidence type="ECO:0000256" key="6">
    <source>
        <dbReference type="RuleBase" id="RU003330"/>
    </source>
</evidence>